<keyword evidence="2" id="KW-0808">Transferase</keyword>
<organism evidence="2 3">
    <name type="scientific">Sphaerobacter thermophilus (strain ATCC 49802 / DSM 20745 / KCCM 41009 / NCIMB 13125 / S 6022)</name>
    <dbReference type="NCBI Taxonomy" id="479434"/>
    <lineage>
        <taxon>Bacteria</taxon>
        <taxon>Pseudomonadati</taxon>
        <taxon>Thermomicrobiota</taxon>
        <taxon>Thermomicrobia</taxon>
        <taxon>Sphaerobacterales</taxon>
        <taxon>Sphaerobacterineae</taxon>
        <taxon>Sphaerobacteraceae</taxon>
        <taxon>Sphaerobacter</taxon>
    </lineage>
</organism>
<reference evidence="2 3" key="2">
    <citation type="journal article" date="2010" name="Stand. Genomic Sci.">
        <title>Complete genome sequence of Desulfohalobium retbaense type strain (HR(100)).</title>
        <authorList>
            <person name="Spring S."/>
            <person name="Nolan M."/>
            <person name="Lapidus A."/>
            <person name="Glavina Del Rio T."/>
            <person name="Copeland A."/>
            <person name="Tice H."/>
            <person name="Cheng J.F."/>
            <person name="Lucas S."/>
            <person name="Land M."/>
            <person name="Chen F."/>
            <person name="Bruce D."/>
            <person name="Goodwin L."/>
            <person name="Pitluck S."/>
            <person name="Ivanova N."/>
            <person name="Mavromatis K."/>
            <person name="Mikhailova N."/>
            <person name="Pati A."/>
            <person name="Chen A."/>
            <person name="Palaniappan K."/>
            <person name="Hauser L."/>
            <person name="Chang Y.J."/>
            <person name="Jeffries C.D."/>
            <person name="Munk C."/>
            <person name="Kiss H."/>
            <person name="Chain P."/>
            <person name="Han C."/>
            <person name="Brettin T."/>
            <person name="Detter J.C."/>
            <person name="Schuler E."/>
            <person name="Goker M."/>
            <person name="Rohde M."/>
            <person name="Bristow J."/>
            <person name="Eisen J.A."/>
            <person name="Markowitz V."/>
            <person name="Hugenholtz P."/>
            <person name="Kyrpides N.C."/>
            <person name="Klenk H.P."/>
        </authorList>
    </citation>
    <scope>NUCLEOTIDE SEQUENCE [LARGE SCALE GENOMIC DNA]</scope>
    <source>
        <strain evidence="3">ATCC 49802 / DSM 20745 / S 6022</strain>
    </source>
</reference>
<dbReference type="GO" id="GO:0016757">
    <property type="term" value="F:glycosyltransferase activity"/>
    <property type="evidence" value="ECO:0007669"/>
    <property type="project" value="TreeGrafter"/>
</dbReference>
<feature type="compositionally biased region" description="Basic and acidic residues" evidence="1">
    <location>
        <begin position="344"/>
        <end position="353"/>
    </location>
</feature>
<gene>
    <name evidence="2" type="ordered locus">Sthe_0046</name>
</gene>
<evidence type="ECO:0000313" key="2">
    <source>
        <dbReference type="EMBL" id="ACZ37485.1"/>
    </source>
</evidence>
<evidence type="ECO:0000313" key="3">
    <source>
        <dbReference type="Proteomes" id="UP000002027"/>
    </source>
</evidence>
<dbReference type="PANTHER" id="PTHR45947">
    <property type="entry name" value="SULFOQUINOVOSYL TRANSFERASE SQD2"/>
    <property type="match status" value="1"/>
</dbReference>
<dbReference type="EMBL" id="CP001823">
    <property type="protein sequence ID" value="ACZ37485.1"/>
    <property type="molecule type" value="Genomic_DNA"/>
</dbReference>
<dbReference type="HOGENOM" id="CLU_075562_0_0_0"/>
<keyword evidence="3" id="KW-1185">Reference proteome</keyword>
<dbReference type="STRING" id="479434.Sthe_0046"/>
<dbReference type="OrthoDB" id="9794513at2"/>
<proteinExistence type="predicted"/>
<evidence type="ECO:0000256" key="1">
    <source>
        <dbReference type="SAM" id="MobiDB-lite"/>
    </source>
</evidence>
<dbReference type="SUPFAM" id="SSF53756">
    <property type="entry name" value="UDP-Glycosyltransferase/glycogen phosphorylase"/>
    <property type="match status" value="1"/>
</dbReference>
<dbReference type="AlphaFoldDB" id="D1C5G9"/>
<sequence>MRRLRILIWHIHGSYLNALARIEHDWYLPVKPGRPEGYSGRGPTFDLPGSVREVPAGRVRHLDFDLVIYQTPKNWFEDRFEILSAEQRDLPGIYLEHNTPRPDAVHSRHPVDDPRVLLVHVTHYNRVMWDNGRTPTAVIEHSVAIDPAARYTGRLPRGVFVANGVQRRPRIAGFDLFLQAREQVPIDAIGMETEAFGGLGDVPYRELHRRVAAYRFVFSPMRYTSLPLSVIEAMTLGAPVVALATTELPNVIQDGVNGFVSCDLDYLIDRMLFLLDHPAEAARIGAAARRTAEERFGLDRFRRDWNAAFARVLGETPLTSLPPSPLVGEGEDNGTRNTQYAPRPAEDQGRTVP</sequence>
<dbReference type="Proteomes" id="UP000002027">
    <property type="component" value="Chromosome 1"/>
</dbReference>
<reference evidence="3" key="1">
    <citation type="submission" date="2009-11" db="EMBL/GenBank/DDBJ databases">
        <title>The complete chromosome 1 of Sphaerobacter thermophilus DSM 20745.</title>
        <authorList>
            <person name="Lucas S."/>
            <person name="Copeland A."/>
            <person name="Lapidus A."/>
            <person name="Glavina del Rio T."/>
            <person name="Dalin E."/>
            <person name="Tice H."/>
            <person name="Bruce D."/>
            <person name="Goodwin L."/>
            <person name="Pitluck S."/>
            <person name="Kyrpides N."/>
            <person name="Mavromatis K."/>
            <person name="Ivanova N."/>
            <person name="Mikhailova N."/>
            <person name="LaButti K.M."/>
            <person name="Clum A."/>
            <person name="Sun H.I."/>
            <person name="Brettin T."/>
            <person name="Detter J.C."/>
            <person name="Han C."/>
            <person name="Larimer F."/>
            <person name="Land M."/>
            <person name="Hauser L."/>
            <person name="Markowitz V."/>
            <person name="Cheng J.F."/>
            <person name="Hugenholtz P."/>
            <person name="Woyke T."/>
            <person name="Wu D."/>
            <person name="Steenblock K."/>
            <person name="Schneider S."/>
            <person name="Pukall R."/>
            <person name="Goeker M."/>
            <person name="Klenk H.P."/>
            <person name="Eisen J.A."/>
        </authorList>
    </citation>
    <scope>NUCLEOTIDE SEQUENCE [LARGE SCALE GENOMIC DNA]</scope>
    <source>
        <strain evidence="3">ATCC 49802 / DSM 20745 / S 6022</strain>
    </source>
</reference>
<name>D1C5G9_SPHTD</name>
<dbReference type="Gene3D" id="3.40.50.2000">
    <property type="entry name" value="Glycogen Phosphorylase B"/>
    <property type="match status" value="1"/>
</dbReference>
<protein>
    <submittedName>
        <fullName evidence="2">Glycosyl transferase group 1</fullName>
    </submittedName>
</protein>
<dbReference type="CAZy" id="GT4">
    <property type="family name" value="Glycosyltransferase Family 4"/>
</dbReference>
<accession>D1C5G9</accession>
<feature type="region of interest" description="Disordered" evidence="1">
    <location>
        <begin position="316"/>
        <end position="353"/>
    </location>
</feature>
<dbReference type="Pfam" id="PF13692">
    <property type="entry name" value="Glyco_trans_1_4"/>
    <property type="match status" value="1"/>
</dbReference>
<dbReference type="KEGG" id="sti:Sthe_0046"/>
<dbReference type="InParanoid" id="D1C5G9"/>
<dbReference type="InterPro" id="IPR050194">
    <property type="entry name" value="Glycosyltransferase_grp1"/>
</dbReference>
<dbReference type="RefSeq" id="WP_012870534.1">
    <property type="nucleotide sequence ID" value="NC_013523.1"/>
</dbReference>
<dbReference type="PANTHER" id="PTHR45947:SF3">
    <property type="entry name" value="SULFOQUINOVOSYL TRANSFERASE SQD2"/>
    <property type="match status" value="1"/>
</dbReference>
<dbReference type="eggNOG" id="COG0438">
    <property type="taxonomic scope" value="Bacteria"/>
</dbReference>